<dbReference type="InterPro" id="IPR041121">
    <property type="entry name" value="SDH_C"/>
</dbReference>
<dbReference type="PANTHER" id="PTHR21089">
    <property type="entry name" value="SHIKIMATE DEHYDROGENASE"/>
    <property type="match status" value="1"/>
</dbReference>
<dbReference type="SUPFAM" id="SSF51735">
    <property type="entry name" value="NAD(P)-binding Rossmann-fold domains"/>
    <property type="match status" value="1"/>
</dbReference>
<keyword evidence="5 8" id="KW-0560">Oxidoreductase</keyword>
<evidence type="ECO:0000256" key="5">
    <source>
        <dbReference type="ARBA" id="ARBA00023002"/>
    </source>
</evidence>
<dbReference type="InterPro" id="IPR011342">
    <property type="entry name" value="Shikimate_DH"/>
</dbReference>
<comment type="function">
    <text evidence="8">Involved in the biosynthesis of the chorismate, which leads to the biosynthesis of aromatic amino acids. Catalyzes the reversible NADPH linked reduction of 3-dehydroshikimate (DHSA) to yield shikimate (SA).</text>
</comment>
<dbReference type="Pfam" id="PF08501">
    <property type="entry name" value="Shikimate_dh_N"/>
    <property type="match status" value="1"/>
</dbReference>
<evidence type="ECO:0000313" key="12">
    <source>
        <dbReference type="EMBL" id="MFC5629769.1"/>
    </source>
</evidence>
<dbReference type="Pfam" id="PF01488">
    <property type="entry name" value="Shikimate_DH"/>
    <property type="match status" value="1"/>
</dbReference>
<name>A0ABW0UBR7_9BACI</name>
<dbReference type="EMBL" id="JBHSPF010000068">
    <property type="protein sequence ID" value="MFC5629769.1"/>
    <property type="molecule type" value="Genomic_DNA"/>
</dbReference>
<evidence type="ECO:0000256" key="2">
    <source>
        <dbReference type="ARBA" id="ARBA00012962"/>
    </source>
</evidence>
<evidence type="ECO:0000313" key="13">
    <source>
        <dbReference type="Proteomes" id="UP001596143"/>
    </source>
</evidence>
<dbReference type="GO" id="GO:0004764">
    <property type="term" value="F:shikimate 3-dehydrogenase (NADP+) activity"/>
    <property type="evidence" value="ECO:0007669"/>
    <property type="project" value="UniProtKB-EC"/>
</dbReference>
<keyword evidence="3 8" id="KW-0028">Amino-acid biosynthesis</keyword>
<feature type="domain" description="Shikimate dehydrogenase substrate binding N-terminal" evidence="10">
    <location>
        <begin position="11"/>
        <end position="93"/>
    </location>
</feature>
<feature type="binding site" evidence="8">
    <location>
        <begin position="19"/>
        <end position="21"/>
    </location>
    <ligand>
        <name>shikimate</name>
        <dbReference type="ChEBI" id="CHEBI:36208"/>
    </ligand>
</feature>
<feature type="binding site" evidence="8">
    <location>
        <position position="106"/>
    </location>
    <ligand>
        <name>shikimate</name>
        <dbReference type="ChEBI" id="CHEBI:36208"/>
    </ligand>
</feature>
<dbReference type="Gene3D" id="3.40.50.10860">
    <property type="entry name" value="Leucine Dehydrogenase, chain A, domain 1"/>
    <property type="match status" value="1"/>
</dbReference>
<comment type="subunit">
    <text evidence="8">Homodimer.</text>
</comment>
<evidence type="ECO:0000256" key="3">
    <source>
        <dbReference type="ARBA" id="ARBA00022605"/>
    </source>
</evidence>
<dbReference type="InterPro" id="IPR022893">
    <property type="entry name" value="Shikimate_DH_fam"/>
</dbReference>
<keyword evidence="13" id="KW-1185">Reference proteome</keyword>
<dbReference type="HAMAP" id="MF_00222">
    <property type="entry name" value="Shikimate_DH_AroE"/>
    <property type="match status" value="1"/>
</dbReference>
<evidence type="ECO:0000256" key="1">
    <source>
        <dbReference type="ARBA" id="ARBA00004871"/>
    </source>
</evidence>
<dbReference type="Proteomes" id="UP001596143">
    <property type="component" value="Unassembled WGS sequence"/>
</dbReference>
<dbReference type="RefSeq" id="WP_270898163.1">
    <property type="nucleotide sequence ID" value="NZ_JBHSPF010000068.1"/>
</dbReference>
<feature type="binding site" evidence="8">
    <location>
        <position position="246"/>
    </location>
    <ligand>
        <name>NADP(+)</name>
        <dbReference type="ChEBI" id="CHEBI:58349"/>
    </ligand>
</feature>
<feature type="binding site" evidence="8">
    <location>
        <position position="82"/>
    </location>
    <ligand>
        <name>NADP(+)</name>
        <dbReference type="ChEBI" id="CHEBI:58349"/>
    </ligand>
</feature>
<evidence type="ECO:0000259" key="9">
    <source>
        <dbReference type="Pfam" id="PF01488"/>
    </source>
</evidence>
<comment type="pathway">
    <text evidence="1 8">Metabolic intermediate biosynthesis; chorismate biosynthesis; chorismate from D-erythrose 4-phosphate and phosphoenolpyruvate: step 4/7.</text>
</comment>
<feature type="binding site" evidence="8">
    <location>
        <position position="225"/>
    </location>
    <ligand>
        <name>shikimate</name>
        <dbReference type="ChEBI" id="CHEBI:36208"/>
    </ligand>
</feature>
<dbReference type="PROSITE" id="PS50890">
    <property type="entry name" value="PUA"/>
    <property type="match status" value="1"/>
</dbReference>
<feature type="domain" description="Quinate/shikimate 5-dehydrogenase/glutamyl-tRNA reductase" evidence="9">
    <location>
        <begin position="115"/>
        <end position="197"/>
    </location>
</feature>
<dbReference type="SUPFAM" id="SSF53223">
    <property type="entry name" value="Aminoacid dehydrogenase-like, N-terminal domain"/>
    <property type="match status" value="1"/>
</dbReference>
<evidence type="ECO:0000256" key="8">
    <source>
        <dbReference type="HAMAP-Rule" id="MF_00222"/>
    </source>
</evidence>
<evidence type="ECO:0000256" key="7">
    <source>
        <dbReference type="ARBA" id="ARBA00049442"/>
    </source>
</evidence>
<dbReference type="Pfam" id="PF18317">
    <property type="entry name" value="SDH_C"/>
    <property type="match status" value="1"/>
</dbReference>
<evidence type="ECO:0000256" key="4">
    <source>
        <dbReference type="ARBA" id="ARBA00022857"/>
    </source>
</evidence>
<feature type="active site" description="Proton acceptor" evidence="8">
    <location>
        <position position="70"/>
    </location>
</feature>
<protein>
    <recommendedName>
        <fullName evidence="2 8">Shikimate dehydrogenase (NADP(+))</fullName>
        <shortName evidence="8">SDH</shortName>
        <ecNumber evidence="2 8">1.1.1.25</ecNumber>
    </recommendedName>
</protein>
<gene>
    <name evidence="8 12" type="primary">aroE</name>
    <name evidence="12" type="ORF">ACFPTR_13015</name>
</gene>
<reference evidence="13" key="1">
    <citation type="journal article" date="2019" name="Int. J. Syst. Evol. Microbiol.">
        <title>The Global Catalogue of Microorganisms (GCM) 10K type strain sequencing project: providing services to taxonomists for standard genome sequencing and annotation.</title>
        <authorList>
            <consortium name="The Broad Institute Genomics Platform"/>
            <consortium name="The Broad Institute Genome Sequencing Center for Infectious Disease"/>
            <person name="Wu L."/>
            <person name="Ma J."/>
        </authorList>
    </citation>
    <scope>NUCLEOTIDE SEQUENCE [LARGE SCALE GENOMIC DNA]</scope>
    <source>
        <strain evidence="13">CGMCC 1.15790</strain>
    </source>
</reference>
<feature type="binding site" evidence="8">
    <location>
        <begin position="131"/>
        <end position="135"/>
    </location>
    <ligand>
        <name>NADP(+)</name>
        <dbReference type="ChEBI" id="CHEBI:58349"/>
    </ligand>
</feature>
<feature type="binding site" evidence="8">
    <location>
        <position position="66"/>
    </location>
    <ligand>
        <name>shikimate</name>
        <dbReference type="ChEBI" id="CHEBI:36208"/>
    </ligand>
</feature>
<dbReference type="EC" id="1.1.1.25" evidence="2 8"/>
<dbReference type="CDD" id="cd01065">
    <property type="entry name" value="NAD_bind_Shikimate_DH"/>
    <property type="match status" value="1"/>
</dbReference>
<dbReference type="NCBIfam" id="NF001319">
    <property type="entry name" value="PRK00258.3-3"/>
    <property type="match status" value="1"/>
</dbReference>
<proteinExistence type="inferred from homology"/>
<dbReference type="InterPro" id="IPR046346">
    <property type="entry name" value="Aminoacid_DH-like_N_sf"/>
</dbReference>
<evidence type="ECO:0000259" key="11">
    <source>
        <dbReference type="Pfam" id="PF18317"/>
    </source>
</evidence>
<feature type="domain" description="SDH C-terminal" evidence="11">
    <location>
        <begin position="246"/>
        <end position="275"/>
    </location>
</feature>
<dbReference type="NCBIfam" id="TIGR00507">
    <property type="entry name" value="aroE"/>
    <property type="match status" value="1"/>
</dbReference>
<feature type="binding site" evidence="8">
    <location>
        <position position="91"/>
    </location>
    <ligand>
        <name>shikimate</name>
        <dbReference type="ChEBI" id="CHEBI:36208"/>
    </ligand>
</feature>
<dbReference type="InterPro" id="IPR006151">
    <property type="entry name" value="Shikm_DH/Glu-tRNA_Rdtase"/>
</dbReference>
<comment type="catalytic activity">
    <reaction evidence="7 8">
        <text>shikimate + NADP(+) = 3-dehydroshikimate + NADPH + H(+)</text>
        <dbReference type="Rhea" id="RHEA:17737"/>
        <dbReference type="ChEBI" id="CHEBI:15378"/>
        <dbReference type="ChEBI" id="CHEBI:16630"/>
        <dbReference type="ChEBI" id="CHEBI:36208"/>
        <dbReference type="ChEBI" id="CHEBI:57783"/>
        <dbReference type="ChEBI" id="CHEBI:58349"/>
        <dbReference type="EC" id="1.1.1.25"/>
    </reaction>
</comment>
<feature type="binding site" evidence="8">
    <location>
        <position position="253"/>
    </location>
    <ligand>
        <name>shikimate</name>
        <dbReference type="ChEBI" id="CHEBI:36208"/>
    </ligand>
</feature>
<dbReference type="InterPro" id="IPR036291">
    <property type="entry name" value="NAD(P)-bd_dom_sf"/>
</dbReference>
<organism evidence="12 13">
    <name type="scientific">Aliibacillus thermotolerans</name>
    <dbReference type="NCBI Taxonomy" id="1834418"/>
    <lineage>
        <taxon>Bacteria</taxon>
        <taxon>Bacillati</taxon>
        <taxon>Bacillota</taxon>
        <taxon>Bacilli</taxon>
        <taxon>Bacillales</taxon>
        <taxon>Bacillaceae</taxon>
        <taxon>Aliibacillus</taxon>
    </lineage>
</organism>
<dbReference type="NCBIfam" id="NF001310">
    <property type="entry name" value="PRK00258.1-2"/>
    <property type="match status" value="1"/>
</dbReference>
<accession>A0ABW0UBR7</accession>
<dbReference type="Gene3D" id="3.40.50.720">
    <property type="entry name" value="NAD(P)-binding Rossmann-like Domain"/>
    <property type="match status" value="1"/>
</dbReference>
<evidence type="ECO:0000259" key="10">
    <source>
        <dbReference type="Pfam" id="PF08501"/>
    </source>
</evidence>
<feature type="binding site" evidence="8">
    <location>
        <position position="223"/>
    </location>
    <ligand>
        <name>NADP(+)</name>
        <dbReference type="ChEBI" id="CHEBI:58349"/>
    </ligand>
</feature>
<feature type="binding site" evidence="8">
    <location>
        <begin position="155"/>
        <end position="160"/>
    </location>
    <ligand>
        <name>NADP(+)</name>
        <dbReference type="ChEBI" id="CHEBI:58349"/>
    </ligand>
</feature>
<keyword evidence="6 8" id="KW-0057">Aromatic amino acid biosynthesis</keyword>
<keyword evidence="4 8" id="KW-0521">NADP</keyword>
<dbReference type="PANTHER" id="PTHR21089:SF1">
    <property type="entry name" value="BIFUNCTIONAL 3-DEHYDROQUINATE DEHYDRATASE_SHIKIMATE DEHYDROGENASE, CHLOROPLASTIC"/>
    <property type="match status" value="1"/>
</dbReference>
<dbReference type="NCBIfam" id="NF001314">
    <property type="entry name" value="PRK00258.2-2"/>
    <property type="match status" value="1"/>
</dbReference>
<sequence>MLGQKEKLFALLGHPVKHSLSPLMHNDQFKRFNLPYYYHAFDVAPKDLKDAVNGMKALGFSGFNVTVPHKVEVMKYIDEIEEDAEKIGAVNTVVYEEGKWVGCNTDGIGYVASLVAETGEALKDYRVLMIGAGGAARAVAVGLARYGVKELVITNRTLSKAEDIVHHLPGEGTYRVLDKKEAEKETPTFDVIINTTSIGMSPNLEETPWTVDPLKPNCLCSDLIYNPRMTKWLKEAREKGARVLNGVGMFVGQGSAAFERWTGIKPDTKRMTEVVHSHLKESSDVNK</sequence>
<comment type="caution">
    <text evidence="12">The sequence shown here is derived from an EMBL/GenBank/DDBJ whole genome shotgun (WGS) entry which is preliminary data.</text>
</comment>
<dbReference type="InterPro" id="IPR013708">
    <property type="entry name" value="Shikimate_DH-bd_N"/>
</dbReference>
<comment type="similarity">
    <text evidence="8">Belongs to the shikimate dehydrogenase family.</text>
</comment>
<evidence type="ECO:0000256" key="6">
    <source>
        <dbReference type="ARBA" id="ARBA00023141"/>
    </source>
</evidence>